<feature type="non-terminal residue" evidence="1">
    <location>
        <position position="1"/>
    </location>
</feature>
<name>A0ABX2KD74_9PROT</name>
<keyword evidence="2" id="KW-1185">Reference proteome</keyword>
<evidence type="ECO:0000313" key="1">
    <source>
        <dbReference type="EMBL" id="NUA99707.1"/>
    </source>
</evidence>
<dbReference type="Proteomes" id="UP000605086">
    <property type="component" value="Unassembled WGS sequence"/>
</dbReference>
<comment type="caution">
    <text evidence="1">The sequence shown here is derived from an EMBL/GenBank/DDBJ whole genome shotgun (WGS) entry which is preliminary data.</text>
</comment>
<accession>A0ABX2KD74</accession>
<proteinExistence type="predicted"/>
<organism evidence="1 2">
    <name type="scientific">Azospirillum melinis</name>
    <dbReference type="NCBI Taxonomy" id="328839"/>
    <lineage>
        <taxon>Bacteria</taxon>
        <taxon>Pseudomonadati</taxon>
        <taxon>Pseudomonadota</taxon>
        <taxon>Alphaproteobacteria</taxon>
        <taxon>Rhodospirillales</taxon>
        <taxon>Azospirillaceae</taxon>
        <taxon>Azospirillum</taxon>
    </lineage>
</organism>
<protein>
    <submittedName>
        <fullName evidence="1">Uncharacterized protein</fullName>
    </submittedName>
</protein>
<dbReference type="EMBL" id="WHOS01000010">
    <property type="protein sequence ID" value="NUA99707.1"/>
    <property type="molecule type" value="Genomic_DNA"/>
</dbReference>
<sequence length="100" mass="11054">GGRGRGLSYRIVGRTLLCDAGTVTLSYIGRPAEEEFPVFFDQALIARLAAEFCLPLTESSTRAELLAQQAESEFRRARQIDAQQDSQPGFEDFTLIDARA</sequence>
<reference evidence="1 2" key="1">
    <citation type="submission" date="2019-10" db="EMBL/GenBank/DDBJ databases">
        <title>Genome sequence of Azospirillum melinis.</title>
        <authorList>
            <person name="Ambrosini A."/>
            <person name="Sant'Anna F.H."/>
            <person name="Cassan F.D."/>
            <person name="Souza E.M."/>
            <person name="Passaglia L.M.P."/>
        </authorList>
    </citation>
    <scope>NUCLEOTIDE SEQUENCE [LARGE SCALE GENOMIC DNA]</scope>
    <source>
        <strain evidence="1 2">TMCY0552</strain>
    </source>
</reference>
<gene>
    <name evidence="1" type="ORF">GBZ48_10415</name>
</gene>
<evidence type="ECO:0000313" key="2">
    <source>
        <dbReference type="Proteomes" id="UP000605086"/>
    </source>
</evidence>